<proteinExistence type="predicted"/>
<dbReference type="CDD" id="cd09275">
    <property type="entry name" value="RNase_HI_RT_DIRS1"/>
    <property type="match status" value="1"/>
</dbReference>
<organism evidence="2 3">
    <name type="scientific">Mya arenaria</name>
    <name type="common">Soft-shell clam</name>
    <dbReference type="NCBI Taxonomy" id="6604"/>
    <lineage>
        <taxon>Eukaryota</taxon>
        <taxon>Metazoa</taxon>
        <taxon>Spiralia</taxon>
        <taxon>Lophotrochozoa</taxon>
        <taxon>Mollusca</taxon>
        <taxon>Bivalvia</taxon>
        <taxon>Autobranchia</taxon>
        <taxon>Heteroconchia</taxon>
        <taxon>Euheterodonta</taxon>
        <taxon>Imparidentia</taxon>
        <taxon>Neoheterodontei</taxon>
        <taxon>Myida</taxon>
        <taxon>Myoidea</taxon>
        <taxon>Myidae</taxon>
        <taxon>Mya</taxon>
    </lineage>
</organism>
<evidence type="ECO:0000313" key="2">
    <source>
        <dbReference type="EMBL" id="WAR15779.1"/>
    </source>
</evidence>
<sequence>MVKKNPKSAKTGKRKADPEPSTTGGKQSRVAVLLANVISKDDDILQEIGDLINSAGAAKPDGTAVSIASSDSSEQDLASVDSLYSEVNTDFPSENAEPEHVSLGAFSAIHPPLDQKLADKILNGEYVDFASIIHRDHLGETMTIKKTNNSTVTSIQKASAKQITEIDQWNKAFQIYADIYSAKYHSQAPQLFRYMSIIQNLSHNSQQWIAYDEKFRLPFVAPQSSILGHTQTKSLHISYTRKVTVGSFKNQEPATNSNAQFLTNVATVRGPTVPVDAQSHSMHQRDPHTQQFMVKDPINFPNKSTCQHISLIKETDFPLPTPVLIHKFIDYLHGYDTDKTQFLAKGFSEGFPLGTEGILSPHTAQNHSSVHTHFTFVQNKLSKEVTRGRIKGPYNTPPLKNFVCSPLGAVPKRTPNCFRLIHDLSFSPSATLPAVNSLIPKQNSATFLNFAKDIGLPIKDSKTVHPNTSAEVHGILVDTTSLTAKLPADKVSLLRDLLKSFKHRKKVTLKELQSLLGHLNFACKVIKPGRCFLRRLYDLTIGVIKPHHHIRMTSETRADLALWHAFLDNYNGCTLLTGERFIPSTTLKLFSDAAGSKGFACTHGSSWTFGIFPEKVKHHHINILELYPIALAVTMFGHLWRNKNILFICDNMAVVYCLNKQTSKDKIMMKLIRAIVLTALENNFCFHSKHISTKNNTICDLLSRLQVSKALTLAPHLNKTPLPIPLIMSPHKVMQLNNSC</sequence>
<protein>
    <recommendedName>
        <fullName evidence="4">Reverse transcriptase RNase H-like domain-containing protein</fullName>
    </recommendedName>
</protein>
<dbReference type="PANTHER" id="PTHR33050">
    <property type="entry name" value="REVERSE TRANSCRIPTASE DOMAIN-CONTAINING PROTEIN"/>
    <property type="match status" value="1"/>
</dbReference>
<gene>
    <name evidence="2" type="ORF">MAR_005884</name>
</gene>
<dbReference type="PANTHER" id="PTHR33050:SF8">
    <property type="entry name" value="REVERSE TRANSCRIPTASE DOMAIN-CONTAINING PROTEIN"/>
    <property type="match status" value="1"/>
</dbReference>
<feature type="compositionally biased region" description="Basic residues" evidence="1">
    <location>
        <begin position="1"/>
        <end position="13"/>
    </location>
</feature>
<feature type="region of interest" description="Disordered" evidence="1">
    <location>
        <begin position="1"/>
        <end position="28"/>
    </location>
</feature>
<dbReference type="InterPro" id="IPR043502">
    <property type="entry name" value="DNA/RNA_pol_sf"/>
</dbReference>
<dbReference type="SUPFAM" id="SSF56672">
    <property type="entry name" value="DNA/RNA polymerases"/>
    <property type="match status" value="1"/>
</dbReference>
<accession>A0ABY7F314</accession>
<dbReference type="EMBL" id="CP111020">
    <property type="protein sequence ID" value="WAR15779.1"/>
    <property type="molecule type" value="Genomic_DNA"/>
</dbReference>
<name>A0ABY7F314_MYAAR</name>
<evidence type="ECO:0008006" key="4">
    <source>
        <dbReference type="Google" id="ProtNLM"/>
    </source>
</evidence>
<evidence type="ECO:0000256" key="1">
    <source>
        <dbReference type="SAM" id="MobiDB-lite"/>
    </source>
</evidence>
<dbReference type="Proteomes" id="UP001164746">
    <property type="component" value="Chromosome 9"/>
</dbReference>
<reference evidence="2" key="1">
    <citation type="submission" date="2022-11" db="EMBL/GenBank/DDBJ databases">
        <title>Centuries of genome instability and evolution in soft-shell clam transmissible cancer (bioRxiv).</title>
        <authorList>
            <person name="Hart S.F.M."/>
            <person name="Yonemitsu M.A."/>
            <person name="Giersch R.M."/>
            <person name="Beal B.F."/>
            <person name="Arriagada G."/>
            <person name="Davis B.W."/>
            <person name="Ostrander E.A."/>
            <person name="Goff S.P."/>
            <person name="Metzger M.J."/>
        </authorList>
    </citation>
    <scope>NUCLEOTIDE SEQUENCE</scope>
    <source>
        <strain evidence="2">MELC-2E11</strain>
        <tissue evidence="2">Siphon/mantle</tissue>
    </source>
</reference>
<evidence type="ECO:0000313" key="3">
    <source>
        <dbReference type="Proteomes" id="UP001164746"/>
    </source>
</evidence>
<dbReference type="InterPro" id="IPR052055">
    <property type="entry name" value="Hepadnavirus_pol/RT"/>
</dbReference>
<keyword evidence="3" id="KW-1185">Reference proteome</keyword>